<gene>
    <name evidence="2" type="ORF">KI387_003851</name>
</gene>
<proteinExistence type="predicted"/>
<organism evidence="2 3">
    <name type="scientific">Taxus chinensis</name>
    <name type="common">Chinese yew</name>
    <name type="synonym">Taxus wallichiana var. chinensis</name>
    <dbReference type="NCBI Taxonomy" id="29808"/>
    <lineage>
        <taxon>Eukaryota</taxon>
        <taxon>Viridiplantae</taxon>
        <taxon>Streptophyta</taxon>
        <taxon>Embryophyta</taxon>
        <taxon>Tracheophyta</taxon>
        <taxon>Spermatophyta</taxon>
        <taxon>Pinopsida</taxon>
        <taxon>Pinidae</taxon>
        <taxon>Conifers II</taxon>
        <taxon>Cupressales</taxon>
        <taxon>Taxaceae</taxon>
        <taxon>Taxus</taxon>
    </lineage>
</organism>
<feature type="region of interest" description="Disordered" evidence="1">
    <location>
        <begin position="29"/>
        <end position="50"/>
    </location>
</feature>
<dbReference type="AlphaFoldDB" id="A0AA38LNK1"/>
<evidence type="ECO:0000256" key="1">
    <source>
        <dbReference type="SAM" id="MobiDB-lite"/>
    </source>
</evidence>
<keyword evidence="3" id="KW-1185">Reference proteome</keyword>
<evidence type="ECO:0000313" key="3">
    <source>
        <dbReference type="Proteomes" id="UP000824469"/>
    </source>
</evidence>
<comment type="caution">
    <text evidence="2">The sequence shown here is derived from an EMBL/GenBank/DDBJ whole genome shotgun (WGS) entry which is preliminary data.</text>
</comment>
<feature type="compositionally biased region" description="Basic and acidic residues" evidence="1">
    <location>
        <begin position="36"/>
        <end position="48"/>
    </location>
</feature>
<name>A0AA38LNK1_TAXCH</name>
<reference evidence="2 3" key="1">
    <citation type="journal article" date="2021" name="Nat. Plants">
        <title>The Taxus genome provides insights into paclitaxel biosynthesis.</title>
        <authorList>
            <person name="Xiong X."/>
            <person name="Gou J."/>
            <person name="Liao Q."/>
            <person name="Li Y."/>
            <person name="Zhou Q."/>
            <person name="Bi G."/>
            <person name="Li C."/>
            <person name="Du R."/>
            <person name="Wang X."/>
            <person name="Sun T."/>
            <person name="Guo L."/>
            <person name="Liang H."/>
            <person name="Lu P."/>
            <person name="Wu Y."/>
            <person name="Zhang Z."/>
            <person name="Ro D.K."/>
            <person name="Shang Y."/>
            <person name="Huang S."/>
            <person name="Yan J."/>
        </authorList>
    </citation>
    <scope>NUCLEOTIDE SEQUENCE [LARGE SCALE GENOMIC DNA]</scope>
    <source>
        <strain evidence="2">Ta-2019</strain>
    </source>
</reference>
<evidence type="ECO:0000313" key="2">
    <source>
        <dbReference type="EMBL" id="KAH9331743.1"/>
    </source>
</evidence>
<protein>
    <submittedName>
        <fullName evidence="2">Uncharacterized protein</fullName>
    </submittedName>
</protein>
<accession>A0AA38LNK1</accession>
<sequence length="148" mass="16970">VHLGHVRRECVKHAARLIWVKQGEDAQMHFGTSGTKTREGRGSGESAEKVTMSPEKFGTFGTQVREIRGSGVLAEMEQKARLNLGHERVKYTVRVFWPKMEQLALFDLGHLGQKVPKYATWAVWAKMEQLARKVLDTWNMKERSMRFG</sequence>
<dbReference type="Proteomes" id="UP000824469">
    <property type="component" value="Unassembled WGS sequence"/>
</dbReference>
<dbReference type="EMBL" id="JAHRHJ020000001">
    <property type="protein sequence ID" value="KAH9331743.1"/>
    <property type="molecule type" value="Genomic_DNA"/>
</dbReference>
<feature type="non-terminal residue" evidence="2">
    <location>
        <position position="1"/>
    </location>
</feature>
<feature type="non-terminal residue" evidence="2">
    <location>
        <position position="148"/>
    </location>
</feature>